<evidence type="ECO:0008006" key="4">
    <source>
        <dbReference type="Google" id="ProtNLM"/>
    </source>
</evidence>
<proteinExistence type="predicted"/>
<accession>A0A5B9MLQ4</accession>
<evidence type="ECO:0000313" key="3">
    <source>
        <dbReference type="Proteomes" id="UP000321353"/>
    </source>
</evidence>
<dbReference type="AlphaFoldDB" id="A0A5B9MLQ4"/>
<evidence type="ECO:0000256" key="1">
    <source>
        <dbReference type="SAM" id="Coils"/>
    </source>
</evidence>
<dbReference type="EMBL" id="CP036264">
    <property type="protein sequence ID" value="QEG02279.1"/>
    <property type="molecule type" value="Genomic_DNA"/>
</dbReference>
<keyword evidence="3" id="KW-1185">Reference proteome</keyword>
<dbReference type="Proteomes" id="UP000321353">
    <property type="component" value="Chromosome"/>
</dbReference>
<feature type="coiled-coil region" evidence="1">
    <location>
        <begin position="266"/>
        <end position="307"/>
    </location>
</feature>
<dbReference type="RefSeq" id="WP_233903127.1">
    <property type="nucleotide sequence ID" value="NZ_CP036264.1"/>
</dbReference>
<gene>
    <name evidence="2" type="ORF">Mal15_63650</name>
</gene>
<organism evidence="2 3">
    <name type="scientific">Stieleria maiorica</name>
    <dbReference type="NCBI Taxonomy" id="2795974"/>
    <lineage>
        <taxon>Bacteria</taxon>
        <taxon>Pseudomonadati</taxon>
        <taxon>Planctomycetota</taxon>
        <taxon>Planctomycetia</taxon>
        <taxon>Pirellulales</taxon>
        <taxon>Pirellulaceae</taxon>
        <taxon>Stieleria</taxon>
    </lineage>
</organism>
<protein>
    <recommendedName>
        <fullName evidence="4">Chromosome partition protein Smc</fullName>
    </recommendedName>
</protein>
<reference evidence="2 3" key="1">
    <citation type="submission" date="2019-02" db="EMBL/GenBank/DDBJ databases">
        <title>Planctomycetal bacteria perform biofilm scaping via a novel small molecule.</title>
        <authorList>
            <person name="Jeske O."/>
            <person name="Boedeker C."/>
            <person name="Wiegand S."/>
            <person name="Breitling P."/>
            <person name="Kallscheuer N."/>
            <person name="Jogler M."/>
            <person name="Rohde M."/>
            <person name="Petersen J."/>
            <person name="Medema M.H."/>
            <person name="Surup F."/>
            <person name="Jogler C."/>
        </authorList>
    </citation>
    <scope>NUCLEOTIDE SEQUENCE [LARGE SCALE GENOMIC DNA]</scope>
    <source>
        <strain evidence="2 3">Mal15</strain>
    </source>
</reference>
<sequence>MTISGPAMHRLLMDGYKDVQQRLDEMRSRISSIDSQRDQLGDDRSDALVSLAEYYLPELTRDAIESSWGEVRDRVRQVLMRKEDHRRRVSGALADANQRRTLQEDRLLEINADFDEAKSRQDELAAKVASELAADETFVSLSQRAAMAEAALERAEANLNEIEQDAARKLPGYENSALFTYLRDRNYGTDRYGKRGFTRRIDRWLAKYIDYHKASQSYQFLAETPDQMRKIIADDRAALNTVMDELEKRRDLVVKRLGLAAAVAKAEQLGKRRESQLVELDEIRNETDTLERELTDLEDTRGEYYREAVSAIRQRLAEIDTRDLESNARRTPSLTDDQIVARIQGVDQQLDELDGDTRRHHDDIRDMQRCIEALGRLMQRFRAAKFDAARSHFEPDVDILDLLHRAKNERDIDDAWDRLRGAQRWGPTIGKQLGNVASHPMSQVLIGAMALAAGAAMKDHADRAARRRER</sequence>
<evidence type="ECO:0000313" key="2">
    <source>
        <dbReference type="EMBL" id="QEG02279.1"/>
    </source>
</evidence>
<keyword evidence="1" id="KW-0175">Coiled coil</keyword>
<dbReference type="KEGG" id="smam:Mal15_63650"/>
<name>A0A5B9MLQ4_9BACT</name>
<feature type="coiled-coil region" evidence="1">
    <location>
        <begin position="138"/>
        <end position="165"/>
    </location>
</feature>